<dbReference type="InterPro" id="IPR045281">
    <property type="entry name" value="CONSTANS-like"/>
</dbReference>
<feature type="compositionally biased region" description="Polar residues" evidence="3">
    <location>
        <begin position="20"/>
        <end position="29"/>
    </location>
</feature>
<comment type="caution">
    <text evidence="5">The sequence shown here is derived from an EMBL/GenBank/DDBJ whole genome shotgun (WGS) entry which is preliminary data.</text>
</comment>
<feature type="compositionally biased region" description="Low complexity" evidence="3">
    <location>
        <begin position="445"/>
        <end position="460"/>
    </location>
</feature>
<evidence type="ECO:0000256" key="3">
    <source>
        <dbReference type="SAM" id="MobiDB-lite"/>
    </source>
</evidence>
<feature type="domain" description="CCT" evidence="4">
    <location>
        <begin position="377"/>
        <end position="419"/>
    </location>
</feature>
<keyword evidence="2" id="KW-0539">Nucleus</keyword>
<keyword evidence="6" id="KW-1185">Reference proteome</keyword>
<evidence type="ECO:0000256" key="2">
    <source>
        <dbReference type="ARBA" id="ARBA00023242"/>
    </source>
</evidence>
<feature type="region of interest" description="Disordered" evidence="3">
    <location>
        <begin position="93"/>
        <end position="125"/>
    </location>
</feature>
<dbReference type="PROSITE" id="PS51017">
    <property type="entry name" value="CCT"/>
    <property type="match status" value="1"/>
</dbReference>
<dbReference type="GO" id="GO:0005634">
    <property type="term" value="C:nucleus"/>
    <property type="evidence" value="ECO:0007669"/>
    <property type="project" value="UniProtKB-SubCell"/>
</dbReference>
<sequence length="502" mass="55443">MLALPSAASVLSDASMMAESATSEPSTSHGFAAVSSTEPSSANSSSPTSKNYVMSQDMNGSHLISYDLMSHTKTNDALDALAALATSRATLAEDTATITPHQTSSDEESTNNNAMPPPPPREALPTTQAYTAQDESRLLRELPALPSSRTTGRLRSASNPEGMEKWDSYSRRNDRQHFFLPSSILEEELASTRKVLGESGAGGSLSSTVSGFQFTNYSYYDQGKVQEFTMLTPDKGEVVSYSATATTAGMTSRTKRQIKQPMRFEDAQVLGTAKNDTTNNVSDKLLLPGSAKRGSRKKTKSPELSGNNNCSPEEEVDESNLEPEELLRRARSRLLEDLSEENADGEKGVLTLPHSLHKYKEVYNKHGRIGIYTPSERAAIITKFNAKRARRVWNKKIRYNCRKNLADRRMRIKGRFVKRSVETMEASPENNESTEKMHDSKDTDTTSTAKQNGTPPTSGSPLPPVDENKAHDEEMPDVEDEEADFSPTDDMPYRRTRRYTIT</sequence>
<feature type="region of interest" description="Disordered" evidence="3">
    <location>
        <begin position="270"/>
        <end position="324"/>
    </location>
</feature>
<feature type="region of interest" description="Disordered" evidence="3">
    <location>
        <begin position="13"/>
        <end position="54"/>
    </location>
</feature>
<dbReference type="Pfam" id="PF06203">
    <property type="entry name" value="CCT"/>
    <property type="match status" value="1"/>
</dbReference>
<feature type="compositionally biased region" description="Low complexity" evidence="3">
    <location>
        <begin position="35"/>
        <end position="49"/>
    </location>
</feature>
<feature type="compositionally biased region" description="Basic and acidic residues" evidence="3">
    <location>
        <begin position="433"/>
        <end position="444"/>
    </location>
</feature>
<protein>
    <recommendedName>
        <fullName evidence="4">CCT domain-containing protein</fullName>
    </recommendedName>
</protein>
<evidence type="ECO:0000313" key="6">
    <source>
        <dbReference type="Proteomes" id="UP001530400"/>
    </source>
</evidence>
<gene>
    <name evidence="5" type="ORF">ACHAWO_010669</name>
</gene>
<proteinExistence type="predicted"/>
<dbReference type="InterPro" id="IPR010402">
    <property type="entry name" value="CCT_domain"/>
</dbReference>
<dbReference type="PANTHER" id="PTHR31319:SF114">
    <property type="entry name" value="OS12G0262400 PROTEIN"/>
    <property type="match status" value="1"/>
</dbReference>
<feature type="compositionally biased region" description="Polar residues" evidence="3">
    <location>
        <begin position="302"/>
        <end position="311"/>
    </location>
</feature>
<evidence type="ECO:0000259" key="4">
    <source>
        <dbReference type="PROSITE" id="PS51017"/>
    </source>
</evidence>
<evidence type="ECO:0000256" key="1">
    <source>
        <dbReference type="ARBA" id="ARBA00004123"/>
    </source>
</evidence>
<dbReference type="Proteomes" id="UP001530400">
    <property type="component" value="Unassembled WGS sequence"/>
</dbReference>
<feature type="region of interest" description="Disordered" evidence="3">
    <location>
        <begin position="418"/>
        <end position="502"/>
    </location>
</feature>
<accession>A0ABD3PXG4</accession>
<dbReference type="PANTHER" id="PTHR31319">
    <property type="entry name" value="ZINC FINGER PROTEIN CONSTANS-LIKE 4"/>
    <property type="match status" value="1"/>
</dbReference>
<comment type="subcellular location">
    <subcellularLocation>
        <location evidence="1">Nucleus</location>
    </subcellularLocation>
</comment>
<feature type="compositionally biased region" description="Acidic residues" evidence="3">
    <location>
        <begin position="474"/>
        <end position="484"/>
    </location>
</feature>
<dbReference type="AlphaFoldDB" id="A0ABD3PXG4"/>
<feature type="compositionally biased region" description="Acidic residues" evidence="3">
    <location>
        <begin position="312"/>
        <end position="324"/>
    </location>
</feature>
<reference evidence="5 6" key="1">
    <citation type="submission" date="2024-10" db="EMBL/GenBank/DDBJ databases">
        <title>Updated reference genomes for cyclostephanoid diatoms.</title>
        <authorList>
            <person name="Roberts W.R."/>
            <person name="Alverson A.J."/>
        </authorList>
    </citation>
    <scope>NUCLEOTIDE SEQUENCE [LARGE SCALE GENOMIC DNA]</scope>
    <source>
        <strain evidence="5 6">AJA010-31</strain>
    </source>
</reference>
<dbReference type="EMBL" id="JALLPJ020000484">
    <property type="protein sequence ID" value="KAL3790830.1"/>
    <property type="molecule type" value="Genomic_DNA"/>
</dbReference>
<evidence type="ECO:0000313" key="5">
    <source>
        <dbReference type="EMBL" id="KAL3790830.1"/>
    </source>
</evidence>
<name>A0ABD3PXG4_9STRA</name>
<organism evidence="5 6">
    <name type="scientific">Cyclotella atomus</name>
    <dbReference type="NCBI Taxonomy" id="382360"/>
    <lineage>
        <taxon>Eukaryota</taxon>
        <taxon>Sar</taxon>
        <taxon>Stramenopiles</taxon>
        <taxon>Ochrophyta</taxon>
        <taxon>Bacillariophyta</taxon>
        <taxon>Coscinodiscophyceae</taxon>
        <taxon>Thalassiosirophycidae</taxon>
        <taxon>Stephanodiscales</taxon>
        <taxon>Stephanodiscaceae</taxon>
        <taxon>Cyclotella</taxon>
    </lineage>
</organism>